<gene>
    <name evidence="2" type="ORF">ACH5RR_035100</name>
</gene>
<evidence type="ECO:0000313" key="2">
    <source>
        <dbReference type="EMBL" id="KAL3505259.1"/>
    </source>
</evidence>
<dbReference type="PANTHER" id="PTHR10983">
    <property type="entry name" value="1-ACYLGLYCEROL-3-PHOSPHATE ACYLTRANSFERASE-RELATED"/>
    <property type="match status" value="1"/>
</dbReference>
<keyword evidence="3" id="KW-1185">Reference proteome</keyword>
<feature type="transmembrane region" description="Helical" evidence="1">
    <location>
        <begin position="79"/>
        <end position="95"/>
    </location>
</feature>
<sequence>MSWTELNVSRDFLKRNLRAYNAKETQNSESFTSIVVCTYICSPCGDVLNCSEHLLAPLVNFGGKWLAVRTRFVHNCRKAVSLLFGLWLGLWPFFFEKINKTKVIFSGDTVPDGERVLLIANHRTDVDWMYPWDLALRKGCLGSSKYVLEQFDETANFLLGISHIRVHPSGEKMGNCAKCCHLRWLS</sequence>
<keyword evidence="1" id="KW-0472">Membrane</keyword>
<name>A0ABD2YCV2_9GENT</name>
<dbReference type="EMBL" id="JBJUIK010000014">
    <property type="protein sequence ID" value="KAL3505259.1"/>
    <property type="molecule type" value="Genomic_DNA"/>
</dbReference>
<accession>A0ABD2YCV2</accession>
<evidence type="ECO:0008006" key="4">
    <source>
        <dbReference type="Google" id="ProtNLM"/>
    </source>
</evidence>
<protein>
    <recommendedName>
        <fullName evidence="4">Phospholipid/glycerol acyltransferase domain-containing protein</fullName>
    </recommendedName>
</protein>
<comment type="caution">
    <text evidence="2">The sequence shown here is derived from an EMBL/GenBank/DDBJ whole genome shotgun (WGS) entry which is preliminary data.</text>
</comment>
<proteinExistence type="predicted"/>
<reference evidence="2 3" key="1">
    <citation type="submission" date="2024-11" db="EMBL/GenBank/DDBJ databases">
        <title>A near-complete genome assembly of Cinchona calisaya.</title>
        <authorList>
            <person name="Lian D.C."/>
            <person name="Zhao X.W."/>
            <person name="Wei L."/>
        </authorList>
    </citation>
    <scope>NUCLEOTIDE SEQUENCE [LARGE SCALE GENOMIC DNA]</scope>
    <source>
        <tissue evidence="2">Nenye</tissue>
    </source>
</reference>
<keyword evidence="1" id="KW-1133">Transmembrane helix</keyword>
<dbReference type="AlphaFoldDB" id="A0ABD2YCV2"/>
<evidence type="ECO:0000256" key="1">
    <source>
        <dbReference type="SAM" id="Phobius"/>
    </source>
</evidence>
<dbReference type="Proteomes" id="UP001630127">
    <property type="component" value="Unassembled WGS sequence"/>
</dbReference>
<evidence type="ECO:0000313" key="3">
    <source>
        <dbReference type="Proteomes" id="UP001630127"/>
    </source>
</evidence>
<dbReference type="PANTHER" id="PTHR10983:SF16">
    <property type="entry name" value="LYSOCARDIOLIPIN ACYLTRANSFERASE 1"/>
    <property type="match status" value="1"/>
</dbReference>
<organism evidence="2 3">
    <name type="scientific">Cinchona calisaya</name>
    <dbReference type="NCBI Taxonomy" id="153742"/>
    <lineage>
        <taxon>Eukaryota</taxon>
        <taxon>Viridiplantae</taxon>
        <taxon>Streptophyta</taxon>
        <taxon>Embryophyta</taxon>
        <taxon>Tracheophyta</taxon>
        <taxon>Spermatophyta</taxon>
        <taxon>Magnoliopsida</taxon>
        <taxon>eudicotyledons</taxon>
        <taxon>Gunneridae</taxon>
        <taxon>Pentapetalae</taxon>
        <taxon>asterids</taxon>
        <taxon>lamiids</taxon>
        <taxon>Gentianales</taxon>
        <taxon>Rubiaceae</taxon>
        <taxon>Cinchonoideae</taxon>
        <taxon>Cinchoneae</taxon>
        <taxon>Cinchona</taxon>
    </lineage>
</organism>
<keyword evidence="1" id="KW-0812">Transmembrane</keyword>